<dbReference type="InterPro" id="IPR018060">
    <property type="entry name" value="HTH_AraC"/>
</dbReference>
<dbReference type="PANTHER" id="PTHR46796">
    <property type="entry name" value="HTH-TYPE TRANSCRIPTIONAL ACTIVATOR RHAS-RELATED"/>
    <property type="match status" value="1"/>
</dbReference>
<protein>
    <submittedName>
        <fullName evidence="5">GlxA family transcriptional regulator</fullName>
    </submittedName>
</protein>
<dbReference type="InterPro" id="IPR018062">
    <property type="entry name" value="HTH_AraC-typ_CS"/>
</dbReference>
<dbReference type="EMBL" id="JAVDBT010000016">
    <property type="protein sequence ID" value="MDQ2067810.1"/>
    <property type="molecule type" value="Genomic_DNA"/>
</dbReference>
<evidence type="ECO:0000256" key="3">
    <source>
        <dbReference type="ARBA" id="ARBA00023163"/>
    </source>
</evidence>
<feature type="domain" description="HTH araC/xylS-type" evidence="4">
    <location>
        <begin position="232"/>
        <end position="330"/>
    </location>
</feature>
<dbReference type="InterPro" id="IPR029062">
    <property type="entry name" value="Class_I_gatase-like"/>
</dbReference>
<dbReference type="Gene3D" id="1.10.10.60">
    <property type="entry name" value="Homeodomain-like"/>
    <property type="match status" value="2"/>
</dbReference>
<dbReference type="Pfam" id="PF01965">
    <property type="entry name" value="DJ-1_PfpI"/>
    <property type="match status" value="1"/>
</dbReference>
<dbReference type="InterPro" id="IPR050204">
    <property type="entry name" value="AraC_XylS_family_regulators"/>
</dbReference>
<evidence type="ECO:0000313" key="5">
    <source>
        <dbReference type="EMBL" id="MDQ2067810.1"/>
    </source>
</evidence>
<dbReference type="RefSeq" id="WP_306681520.1">
    <property type="nucleotide sequence ID" value="NZ_JAVDBT010000016.1"/>
</dbReference>
<evidence type="ECO:0000256" key="1">
    <source>
        <dbReference type="ARBA" id="ARBA00023015"/>
    </source>
</evidence>
<dbReference type="PROSITE" id="PS00041">
    <property type="entry name" value="HTH_ARAC_FAMILY_1"/>
    <property type="match status" value="1"/>
</dbReference>
<dbReference type="SMART" id="SM00342">
    <property type="entry name" value="HTH_ARAC"/>
    <property type="match status" value="1"/>
</dbReference>
<dbReference type="PROSITE" id="PS01124">
    <property type="entry name" value="HTH_ARAC_FAMILY_2"/>
    <property type="match status" value="1"/>
</dbReference>
<keyword evidence="2" id="KW-0238">DNA-binding</keyword>
<dbReference type="SUPFAM" id="SSF46689">
    <property type="entry name" value="Homeodomain-like"/>
    <property type="match status" value="2"/>
</dbReference>
<accession>A0ABU0W2Y0</accession>
<organism evidence="5 6">
    <name type="scientific">Pseudogemmobacter lacusdianii</name>
    <dbReference type="NCBI Taxonomy" id="3069608"/>
    <lineage>
        <taxon>Bacteria</taxon>
        <taxon>Pseudomonadati</taxon>
        <taxon>Pseudomonadota</taxon>
        <taxon>Alphaproteobacteria</taxon>
        <taxon>Rhodobacterales</taxon>
        <taxon>Paracoccaceae</taxon>
        <taxon>Pseudogemmobacter</taxon>
    </lineage>
</organism>
<keyword evidence="3" id="KW-0804">Transcription</keyword>
<dbReference type="Pfam" id="PF12833">
    <property type="entry name" value="HTH_18"/>
    <property type="match status" value="1"/>
</dbReference>
<evidence type="ECO:0000259" key="4">
    <source>
        <dbReference type="PROSITE" id="PS01124"/>
    </source>
</evidence>
<name>A0ABU0W2Y0_9RHOB</name>
<keyword evidence="1" id="KW-0805">Transcription regulation</keyword>
<sequence>MKHMVPTSAQSVPIDGQTKLRRYVFLALSSFSAFDLTAAIEALKDANRLHGRNVYAWRILSVDGSGVTSSSGLRIDVDGGLEQLNRDDTLVVLNGDDFIANATTRVLTWLGVQSRRVGRLGAISSGVYTVLKARAIRPAQVAVHWTYRSGLQEAFSDIQIDRSVFNVSGTTFTCSGGLGTVDVMLHLIREDHGLDLATSVSDSLICSTPRTMAHEQTFSQMTRVGDRNWIVASAIELMQDKIEYPIPPSEIARKIGVSTRQLERLFSRHMNSTPKTYYMRLRMEQARNLLLQTNMQVIEVSVATGFNTPSHFSKIYRKHFGNSPHRERGFSATGLAPISVAKAA</sequence>
<dbReference type="InterPro" id="IPR002818">
    <property type="entry name" value="DJ-1/PfpI"/>
</dbReference>
<keyword evidence="6" id="KW-1185">Reference proteome</keyword>
<reference evidence="5 6" key="1">
    <citation type="submission" date="2023-08" db="EMBL/GenBank/DDBJ databases">
        <title>Characterization of two Paracoccaceae strains isolated from Phycosphere and proposal of Xinfangfangia lacusdiani sp. nov.</title>
        <authorList>
            <person name="Deng Y."/>
            <person name="Zhang Y.Q."/>
        </authorList>
    </citation>
    <scope>NUCLEOTIDE SEQUENCE [LARGE SCALE GENOMIC DNA]</scope>
    <source>
        <strain evidence="5 6">CPCC 101601</strain>
    </source>
</reference>
<dbReference type="SUPFAM" id="SSF52317">
    <property type="entry name" value="Class I glutamine amidotransferase-like"/>
    <property type="match status" value="1"/>
</dbReference>
<gene>
    <name evidence="5" type="ORF">Q9295_15640</name>
</gene>
<dbReference type="CDD" id="cd03136">
    <property type="entry name" value="GATase1_AraC_ArgR_like"/>
    <property type="match status" value="1"/>
</dbReference>
<dbReference type="InterPro" id="IPR009057">
    <property type="entry name" value="Homeodomain-like_sf"/>
</dbReference>
<proteinExistence type="predicted"/>
<dbReference type="Proteomes" id="UP001239680">
    <property type="component" value="Unassembled WGS sequence"/>
</dbReference>
<comment type="caution">
    <text evidence="5">The sequence shown here is derived from an EMBL/GenBank/DDBJ whole genome shotgun (WGS) entry which is preliminary data.</text>
</comment>
<evidence type="ECO:0000256" key="2">
    <source>
        <dbReference type="ARBA" id="ARBA00023125"/>
    </source>
</evidence>
<dbReference type="Gene3D" id="3.40.50.880">
    <property type="match status" value="1"/>
</dbReference>
<evidence type="ECO:0000313" key="6">
    <source>
        <dbReference type="Proteomes" id="UP001239680"/>
    </source>
</evidence>
<dbReference type="PANTHER" id="PTHR46796:SF6">
    <property type="entry name" value="ARAC SUBFAMILY"/>
    <property type="match status" value="1"/>
</dbReference>